<sequence>MSIVQYAVDHYCLSNAAATSLDNGAYDDSHHDHAEDPEDVFTEIKKTRAQISSFLQSSAGQDALINDYFLDLISRVVHGSNLIEKAGSNLEVTRALCKISLETSEEDTTEDLSPQDSLYNLLKDDLFKQNRSTNEAEIQKSYHEVIQHCRALNFLISKVVTQDNPLSETLILEAHKILTYKVDSSNESYKNYGGVFRTTRVFAGFSDFTLPQYVASEMKAFIADLSADIITAEKLGQIDPFVLAAKYCHKFVNIHPFADGNGRMCRLIMNVLLFKYTGIFCVLGNDDQGVQDYLTVAVRGGEAVQVWKELDEEEAAYTPPAWGELAFTILRQTKKEMENFMSVLNNASDSGSDQSLSTA</sequence>
<evidence type="ECO:0000256" key="1">
    <source>
        <dbReference type="PIRSR" id="PIRSR640198-1"/>
    </source>
</evidence>
<keyword evidence="2" id="KW-0067">ATP-binding</keyword>
<proteinExistence type="predicted"/>
<dbReference type="PANTHER" id="PTHR13504">
    <property type="entry name" value="FIDO DOMAIN-CONTAINING PROTEIN DDB_G0283145"/>
    <property type="match status" value="1"/>
</dbReference>
<evidence type="ECO:0000256" key="2">
    <source>
        <dbReference type="PIRSR" id="PIRSR640198-2"/>
    </source>
</evidence>
<evidence type="ECO:0000313" key="4">
    <source>
        <dbReference type="EMBL" id="THW91116.1"/>
    </source>
</evidence>
<dbReference type="GO" id="GO:0005524">
    <property type="term" value="F:ATP binding"/>
    <property type="evidence" value="ECO:0007669"/>
    <property type="project" value="UniProtKB-KW"/>
</dbReference>
<feature type="active site" evidence="1">
    <location>
        <position position="255"/>
    </location>
</feature>
<feature type="domain" description="Fido" evidence="3">
    <location>
        <begin position="166"/>
        <end position="313"/>
    </location>
</feature>
<dbReference type="InterPro" id="IPR003812">
    <property type="entry name" value="Fido"/>
</dbReference>
<dbReference type="Pfam" id="PF02661">
    <property type="entry name" value="Fic"/>
    <property type="match status" value="1"/>
</dbReference>
<comment type="caution">
    <text evidence="4">The sequence shown here is derived from an EMBL/GenBank/DDBJ whole genome shotgun (WGS) entry which is preliminary data.</text>
</comment>
<keyword evidence="2" id="KW-0547">Nucleotide-binding</keyword>
<gene>
    <name evidence="4" type="ORF">D6D15_04092</name>
</gene>
<dbReference type="Gene3D" id="1.10.3290.10">
    <property type="entry name" value="Fido-like domain"/>
    <property type="match status" value="1"/>
</dbReference>
<dbReference type="InterPro" id="IPR040198">
    <property type="entry name" value="Fido_containing"/>
</dbReference>
<accession>A0A4S9BF10</accession>
<dbReference type="InterPro" id="IPR036597">
    <property type="entry name" value="Fido-like_dom_sf"/>
</dbReference>
<protein>
    <recommendedName>
        <fullName evidence="3">Fido domain-containing protein</fullName>
    </recommendedName>
</protein>
<reference evidence="4 5" key="1">
    <citation type="submission" date="2018-10" db="EMBL/GenBank/DDBJ databases">
        <title>Fifty Aureobasidium pullulans genomes reveal a recombining polyextremotolerant generalist.</title>
        <authorList>
            <person name="Gostincar C."/>
            <person name="Turk M."/>
            <person name="Zajc J."/>
            <person name="Gunde-Cimerman N."/>
        </authorList>
    </citation>
    <scope>NUCLEOTIDE SEQUENCE [LARGE SCALE GENOMIC DNA]</scope>
    <source>
        <strain evidence="4 5">EXF-10507</strain>
    </source>
</reference>
<dbReference type="AlphaFoldDB" id="A0A4S9BF10"/>
<dbReference type="SUPFAM" id="SSF140931">
    <property type="entry name" value="Fic-like"/>
    <property type="match status" value="1"/>
</dbReference>
<feature type="binding site" evidence="2">
    <location>
        <begin position="259"/>
        <end position="266"/>
    </location>
    <ligand>
        <name>ATP</name>
        <dbReference type="ChEBI" id="CHEBI:30616"/>
    </ligand>
</feature>
<dbReference type="PANTHER" id="PTHR13504:SF38">
    <property type="entry name" value="FIDO DOMAIN-CONTAINING PROTEIN"/>
    <property type="match status" value="1"/>
</dbReference>
<name>A0A4S9BF10_AURPU</name>
<organism evidence="4 5">
    <name type="scientific">Aureobasidium pullulans</name>
    <name type="common">Black yeast</name>
    <name type="synonym">Pullularia pullulans</name>
    <dbReference type="NCBI Taxonomy" id="5580"/>
    <lineage>
        <taxon>Eukaryota</taxon>
        <taxon>Fungi</taxon>
        <taxon>Dikarya</taxon>
        <taxon>Ascomycota</taxon>
        <taxon>Pezizomycotina</taxon>
        <taxon>Dothideomycetes</taxon>
        <taxon>Dothideomycetidae</taxon>
        <taxon>Dothideales</taxon>
        <taxon>Saccotheciaceae</taxon>
        <taxon>Aureobasidium</taxon>
    </lineage>
</organism>
<evidence type="ECO:0000259" key="3">
    <source>
        <dbReference type="PROSITE" id="PS51459"/>
    </source>
</evidence>
<dbReference type="PROSITE" id="PS51459">
    <property type="entry name" value="FIDO"/>
    <property type="match status" value="1"/>
</dbReference>
<dbReference type="Proteomes" id="UP000304928">
    <property type="component" value="Unassembled WGS sequence"/>
</dbReference>
<evidence type="ECO:0000313" key="5">
    <source>
        <dbReference type="Proteomes" id="UP000304928"/>
    </source>
</evidence>
<dbReference type="EMBL" id="QZAR01000055">
    <property type="protein sequence ID" value="THW91116.1"/>
    <property type="molecule type" value="Genomic_DNA"/>
</dbReference>